<gene>
    <name evidence="3" type="ORF">J4573_26035</name>
</gene>
<dbReference type="RefSeq" id="WP_208258439.1">
    <property type="nucleotide sequence ID" value="NZ_JAGEOJ010000010.1"/>
</dbReference>
<evidence type="ECO:0000313" key="3">
    <source>
        <dbReference type="EMBL" id="MBO2450589.1"/>
    </source>
</evidence>
<feature type="region of interest" description="Disordered" evidence="1">
    <location>
        <begin position="63"/>
        <end position="128"/>
    </location>
</feature>
<dbReference type="Proteomes" id="UP000669179">
    <property type="component" value="Unassembled WGS sequence"/>
</dbReference>
<feature type="transmembrane region" description="Helical" evidence="2">
    <location>
        <begin position="6"/>
        <end position="29"/>
    </location>
</feature>
<keyword evidence="2" id="KW-0472">Membrane</keyword>
<sequence length="128" mass="13781">MTHQARMALFFVFAGASVLLFLFVILFGLDKDKASAQRANQVLEYGGIASAILGAGVIAGGGSKPDRQGQFQVPQPQPQYQAAAQPYPPQQQQVGQSGPYPQPQAQYQQPHQGQQPQPGQQQGQQPPQ</sequence>
<name>A0A939PK06_9ACTN</name>
<protein>
    <submittedName>
        <fullName evidence="3">Uncharacterized protein</fullName>
    </submittedName>
</protein>
<dbReference type="AlphaFoldDB" id="A0A939PK06"/>
<proteinExistence type="predicted"/>
<organism evidence="3 4">
    <name type="scientific">Actinomadura barringtoniae</name>
    <dbReference type="NCBI Taxonomy" id="1427535"/>
    <lineage>
        <taxon>Bacteria</taxon>
        <taxon>Bacillati</taxon>
        <taxon>Actinomycetota</taxon>
        <taxon>Actinomycetes</taxon>
        <taxon>Streptosporangiales</taxon>
        <taxon>Thermomonosporaceae</taxon>
        <taxon>Actinomadura</taxon>
    </lineage>
</organism>
<evidence type="ECO:0000256" key="1">
    <source>
        <dbReference type="SAM" id="MobiDB-lite"/>
    </source>
</evidence>
<feature type="compositionally biased region" description="Low complexity" evidence="1">
    <location>
        <begin position="68"/>
        <end position="128"/>
    </location>
</feature>
<evidence type="ECO:0000313" key="4">
    <source>
        <dbReference type="Proteomes" id="UP000669179"/>
    </source>
</evidence>
<comment type="caution">
    <text evidence="3">The sequence shown here is derived from an EMBL/GenBank/DDBJ whole genome shotgun (WGS) entry which is preliminary data.</text>
</comment>
<accession>A0A939PK06</accession>
<evidence type="ECO:0000256" key="2">
    <source>
        <dbReference type="SAM" id="Phobius"/>
    </source>
</evidence>
<dbReference type="EMBL" id="JAGEOJ010000010">
    <property type="protein sequence ID" value="MBO2450589.1"/>
    <property type="molecule type" value="Genomic_DNA"/>
</dbReference>
<keyword evidence="2" id="KW-1133">Transmembrane helix</keyword>
<keyword evidence="4" id="KW-1185">Reference proteome</keyword>
<reference evidence="3" key="1">
    <citation type="submission" date="2021-03" db="EMBL/GenBank/DDBJ databases">
        <authorList>
            <person name="Kanchanasin P."/>
            <person name="Saeng-In P."/>
            <person name="Phongsopitanun W."/>
            <person name="Yuki M."/>
            <person name="Kudo T."/>
            <person name="Ohkuma M."/>
            <person name="Tanasupawat S."/>
        </authorList>
    </citation>
    <scope>NUCLEOTIDE SEQUENCE</scope>
    <source>
        <strain evidence="3">GKU 128</strain>
    </source>
</reference>
<keyword evidence="2" id="KW-0812">Transmembrane</keyword>